<accession>A0A3E3I9Q0</accession>
<dbReference type="PROSITE" id="PS50928">
    <property type="entry name" value="ABC_TM1"/>
    <property type="match status" value="1"/>
</dbReference>
<dbReference type="PANTHER" id="PTHR43227">
    <property type="entry name" value="BLL4140 PROTEIN"/>
    <property type="match status" value="1"/>
</dbReference>
<feature type="domain" description="ABC transmembrane type-1" evidence="8">
    <location>
        <begin position="75"/>
        <end position="291"/>
    </location>
</feature>
<evidence type="ECO:0000256" key="5">
    <source>
        <dbReference type="ARBA" id="ARBA00022989"/>
    </source>
</evidence>
<gene>
    <name evidence="9" type="ORF">DWY69_28310</name>
</gene>
<dbReference type="Pfam" id="PF00528">
    <property type="entry name" value="BPD_transp_1"/>
    <property type="match status" value="1"/>
</dbReference>
<feature type="transmembrane region" description="Helical" evidence="7">
    <location>
        <begin position="115"/>
        <end position="135"/>
    </location>
</feature>
<evidence type="ECO:0000256" key="2">
    <source>
        <dbReference type="ARBA" id="ARBA00022448"/>
    </source>
</evidence>
<dbReference type="EMBL" id="QVLU01000045">
    <property type="protein sequence ID" value="RGE63757.1"/>
    <property type="molecule type" value="Genomic_DNA"/>
</dbReference>
<comment type="subcellular location">
    <subcellularLocation>
        <location evidence="1 7">Cell membrane</location>
        <topology evidence="1 7">Multi-pass membrane protein</topology>
    </subcellularLocation>
</comment>
<keyword evidence="6 7" id="KW-0472">Membrane</keyword>
<dbReference type="AlphaFoldDB" id="A0A3E3I9Q0"/>
<feature type="transmembrane region" description="Helical" evidence="7">
    <location>
        <begin position="20"/>
        <end position="42"/>
    </location>
</feature>
<evidence type="ECO:0000256" key="7">
    <source>
        <dbReference type="RuleBase" id="RU363032"/>
    </source>
</evidence>
<keyword evidence="3" id="KW-1003">Cell membrane</keyword>
<dbReference type="GeneID" id="86052861"/>
<evidence type="ECO:0000259" key="8">
    <source>
        <dbReference type="PROSITE" id="PS50928"/>
    </source>
</evidence>
<organism evidence="9 10">
    <name type="scientific">Eisenbergiella massiliensis</name>
    <dbReference type="NCBI Taxonomy" id="1720294"/>
    <lineage>
        <taxon>Bacteria</taxon>
        <taxon>Bacillati</taxon>
        <taxon>Bacillota</taxon>
        <taxon>Clostridia</taxon>
        <taxon>Lachnospirales</taxon>
        <taxon>Lachnospiraceae</taxon>
        <taxon>Eisenbergiella</taxon>
    </lineage>
</organism>
<dbReference type="InterPro" id="IPR050809">
    <property type="entry name" value="UgpAE/MalFG_permease"/>
</dbReference>
<dbReference type="Proteomes" id="UP000261166">
    <property type="component" value="Unassembled WGS sequence"/>
</dbReference>
<feature type="transmembrane region" description="Helical" evidence="7">
    <location>
        <begin position="176"/>
        <end position="194"/>
    </location>
</feature>
<feature type="transmembrane region" description="Helical" evidence="7">
    <location>
        <begin position="79"/>
        <end position="103"/>
    </location>
</feature>
<evidence type="ECO:0000313" key="10">
    <source>
        <dbReference type="Proteomes" id="UP000261166"/>
    </source>
</evidence>
<dbReference type="Gene3D" id="1.10.3720.10">
    <property type="entry name" value="MetI-like"/>
    <property type="match status" value="1"/>
</dbReference>
<evidence type="ECO:0000256" key="4">
    <source>
        <dbReference type="ARBA" id="ARBA00022692"/>
    </source>
</evidence>
<comment type="similarity">
    <text evidence="7">Belongs to the binding-protein-dependent transport system permease family.</text>
</comment>
<feature type="transmembrane region" description="Helical" evidence="7">
    <location>
        <begin position="215"/>
        <end position="232"/>
    </location>
</feature>
<dbReference type="CDD" id="cd06261">
    <property type="entry name" value="TM_PBP2"/>
    <property type="match status" value="1"/>
</dbReference>
<dbReference type="SUPFAM" id="SSF161098">
    <property type="entry name" value="MetI-like"/>
    <property type="match status" value="1"/>
</dbReference>
<comment type="caution">
    <text evidence="9">The sequence shown here is derived from an EMBL/GenBank/DDBJ whole genome shotgun (WGS) entry which is preliminary data.</text>
</comment>
<keyword evidence="2 7" id="KW-0813">Transport</keyword>
<evidence type="ECO:0000256" key="1">
    <source>
        <dbReference type="ARBA" id="ARBA00004651"/>
    </source>
</evidence>
<evidence type="ECO:0000256" key="6">
    <source>
        <dbReference type="ARBA" id="ARBA00023136"/>
    </source>
</evidence>
<dbReference type="InterPro" id="IPR035906">
    <property type="entry name" value="MetI-like_sf"/>
</dbReference>
<protein>
    <submittedName>
        <fullName evidence="9">Sugar ABC transporter permease</fullName>
    </submittedName>
</protein>
<feature type="transmembrane region" description="Helical" evidence="7">
    <location>
        <begin position="277"/>
        <end position="295"/>
    </location>
</feature>
<dbReference type="GO" id="GO:0055085">
    <property type="term" value="P:transmembrane transport"/>
    <property type="evidence" value="ECO:0007669"/>
    <property type="project" value="InterPro"/>
</dbReference>
<keyword evidence="4 7" id="KW-0812">Transmembrane</keyword>
<dbReference type="InterPro" id="IPR000515">
    <property type="entry name" value="MetI-like"/>
</dbReference>
<dbReference type="PANTHER" id="PTHR43227:SF11">
    <property type="entry name" value="BLL4140 PROTEIN"/>
    <property type="match status" value="1"/>
</dbReference>
<evidence type="ECO:0000256" key="3">
    <source>
        <dbReference type="ARBA" id="ARBA00022475"/>
    </source>
</evidence>
<name>A0A3E3I9Q0_9FIRM</name>
<dbReference type="GO" id="GO:0005886">
    <property type="term" value="C:plasma membrane"/>
    <property type="evidence" value="ECO:0007669"/>
    <property type="project" value="UniProtKB-SubCell"/>
</dbReference>
<dbReference type="OrthoDB" id="9785836at2"/>
<evidence type="ECO:0000313" key="9">
    <source>
        <dbReference type="EMBL" id="RGE63757.1"/>
    </source>
</evidence>
<sequence>MKKTGLFQKVRKNRIMLLMLLPAIAYTVIFSYIPMTGIVLAFKKYNYHDGIYGSPWVGLKNFDYMIVSDKLWSLTRNTLLYNIAFIVLGIVFEVGFAIMLSEINNRIFKKVSQTVMFLPYFISWVVVSTVMLNIFGDNGVVNNILASIGGEPYSIYSHVKTWPIVMVCVRLWKQTGYGTVVYLAAIAGISTEMYEAAEIDGANIWKKITCITIPSLKPTIFIMALLAIGNIFRGDFGMFYQLVKNNQLLLETSDVIDTFVYRTMITTNDYGMSAAAGLYQSVLCFVTICTANFIVKKIDPDYTLF</sequence>
<dbReference type="RefSeq" id="WP_025488603.1">
    <property type="nucleotide sequence ID" value="NZ_CALBAU010000228.1"/>
</dbReference>
<keyword evidence="5 7" id="KW-1133">Transmembrane helix</keyword>
<proteinExistence type="inferred from homology"/>
<reference evidence="9 10" key="1">
    <citation type="submission" date="2018-08" db="EMBL/GenBank/DDBJ databases">
        <title>A genome reference for cultivated species of the human gut microbiota.</title>
        <authorList>
            <person name="Zou Y."/>
            <person name="Xue W."/>
            <person name="Luo G."/>
        </authorList>
    </citation>
    <scope>NUCLEOTIDE SEQUENCE [LARGE SCALE GENOMIC DNA]</scope>
    <source>
        <strain evidence="9 10">AF26-4BH</strain>
    </source>
</reference>